<evidence type="ECO:0000259" key="19">
    <source>
        <dbReference type="Pfam" id="PF17755"/>
    </source>
</evidence>
<keyword evidence="10" id="KW-0067">ATP-binding</keyword>
<protein>
    <recommendedName>
        <fullName evidence="15">UvrABC system protein A</fullName>
    </recommendedName>
    <alternativeName>
        <fullName evidence="16">Excinuclease ABC subunit A</fullName>
    </alternativeName>
</protein>
<dbReference type="GO" id="GO:0005737">
    <property type="term" value="C:cytoplasm"/>
    <property type="evidence" value="ECO:0007669"/>
    <property type="project" value="UniProtKB-SubCell"/>
</dbReference>
<keyword evidence="8" id="KW-0863">Zinc-finger</keyword>
<evidence type="ECO:0000256" key="16">
    <source>
        <dbReference type="ARBA" id="ARBA00042156"/>
    </source>
</evidence>
<evidence type="ECO:0000256" key="14">
    <source>
        <dbReference type="ARBA" id="ARBA00038000"/>
    </source>
</evidence>
<keyword evidence="4" id="KW-0677">Repeat</keyword>
<evidence type="ECO:0000313" key="21">
    <source>
        <dbReference type="Proteomes" id="UP000294919"/>
    </source>
</evidence>
<keyword evidence="7" id="KW-0228">DNA excision</keyword>
<evidence type="ECO:0000259" key="18">
    <source>
        <dbReference type="Pfam" id="PF01841"/>
    </source>
</evidence>
<keyword evidence="5" id="KW-0547">Nucleotide-binding</keyword>
<dbReference type="SUPFAM" id="SSF52540">
    <property type="entry name" value="P-loop containing nucleoside triphosphate hydrolases"/>
    <property type="match status" value="2"/>
</dbReference>
<comment type="caution">
    <text evidence="20">The sequence shown here is derived from an EMBL/GenBank/DDBJ whole genome shotgun (WGS) entry which is preliminary data.</text>
</comment>
<keyword evidence="6" id="KW-0227">DNA damage</keyword>
<dbReference type="GO" id="GO:0003677">
    <property type="term" value="F:DNA binding"/>
    <property type="evidence" value="ECO:0007669"/>
    <property type="project" value="UniProtKB-KW"/>
</dbReference>
<comment type="subcellular location">
    <subcellularLocation>
        <location evidence="1">Cytoplasm</location>
    </subcellularLocation>
</comment>
<evidence type="ECO:0000256" key="7">
    <source>
        <dbReference type="ARBA" id="ARBA00022769"/>
    </source>
</evidence>
<dbReference type="Gene3D" id="1.20.1580.10">
    <property type="entry name" value="ABC transporter ATPase like domain"/>
    <property type="match status" value="2"/>
</dbReference>
<dbReference type="NCBIfam" id="TIGR00630">
    <property type="entry name" value="uvra"/>
    <property type="match status" value="1"/>
</dbReference>
<dbReference type="InterPro" id="IPR038765">
    <property type="entry name" value="Papain-like_cys_pep_sf"/>
</dbReference>
<evidence type="ECO:0000256" key="4">
    <source>
        <dbReference type="ARBA" id="ARBA00022737"/>
    </source>
</evidence>
<evidence type="ECO:0000259" key="17">
    <source>
        <dbReference type="Pfam" id="PF00005"/>
    </source>
</evidence>
<dbReference type="InterPro" id="IPR003439">
    <property type="entry name" value="ABC_transporter-like_ATP-bd"/>
</dbReference>
<gene>
    <name evidence="20" type="ORF">EV214_1375</name>
</gene>
<organism evidence="20 21">
    <name type="scientific">Marinisporobacter balticus</name>
    <dbReference type="NCBI Taxonomy" id="2018667"/>
    <lineage>
        <taxon>Bacteria</taxon>
        <taxon>Bacillati</taxon>
        <taxon>Bacillota</taxon>
        <taxon>Clostridia</taxon>
        <taxon>Peptostreptococcales</taxon>
        <taxon>Thermotaleaceae</taxon>
        <taxon>Marinisporobacter</taxon>
    </lineage>
</organism>
<dbReference type="PANTHER" id="PTHR43152:SF3">
    <property type="entry name" value="UVRABC SYSTEM PROTEIN A"/>
    <property type="match status" value="1"/>
</dbReference>
<keyword evidence="9" id="KW-0862">Zinc</keyword>
<keyword evidence="12" id="KW-0238">DNA-binding</keyword>
<evidence type="ECO:0000256" key="10">
    <source>
        <dbReference type="ARBA" id="ARBA00022840"/>
    </source>
</evidence>
<evidence type="ECO:0000256" key="11">
    <source>
        <dbReference type="ARBA" id="ARBA00022881"/>
    </source>
</evidence>
<dbReference type="Pfam" id="PF17755">
    <property type="entry name" value="UvrA_DNA-bind"/>
    <property type="match status" value="1"/>
</dbReference>
<evidence type="ECO:0000256" key="12">
    <source>
        <dbReference type="ARBA" id="ARBA00023125"/>
    </source>
</evidence>
<keyword evidence="3" id="KW-0479">Metal-binding</keyword>
<accession>A0A4R2K6K7</accession>
<reference evidence="20 21" key="1">
    <citation type="submission" date="2019-03" db="EMBL/GenBank/DDBJ databases">
        <title>Genomic Encyclopedia of Type Strains, Phase IV (KMG-IV): sequencing the most valuable type-strain genomes for metagenomic binning, comparative biology and taxonomic classification.</title>
        <authorList>
            <person name="Goeker M."/>
        </authorList>
    </citation>
    <scope>NUCLEOTIDE SEQUENCE [LARGE SCALE GENOMIC DNA]</scope>
    <source>
        <strain evidence="20 21">DSM 102940</strain>
    </source>
</reference>
<evidence type="ECO:0000256" key="8">
    <source>
        <dbReference type="ARBA" id="ARBA00022771"/>
    </source>
</evidence>
<keyword evidence="13" id="KW-0234">DNA repair</keyword>
<dbReference type="OrthoDB" id="9809851at2"/>
<dbReference type="InterPro" id="IPR004602">
    <property type="entry name" value="UvrA"/>
</dbReference>
<dbReference type="Gene3D" id="3.40.50.300">
    <property type="entry name" value="P-loop containing nucleotide triphosphate hydrolases"/>
    <property type="match status" value="2"/>
</dbReference>
<dbReference type="PANTHER" id="PTHR43152">
    <property type="entry name" value="UVRABC SYSTEM PROTEIN A"/>
    <property type="match status" value="1"/>
</dbReference>
<dbReference type="Gene3D" id="1.10.8.280">
    <property type="entry name" value="ABC transporter ATPase domain-like"/>
    <property type="match status" value="1"/>
</dbReference>
<evidence type="ECO:0000256" key="3">
    <source>
        <dbReference type="ARBA" id="ARBA00022723"/>
    </source>
</evidence>
<dbReference type="InterPro" id="IPR017871">
    <property type="entry name" value="ABC_transporter-like_CS"/>
</dbReference>
<sequence>MTKNNYNVGYYVQQSVITDPKQYTKELNVLPDNPKQLLNIVQGLVIHGDLGKLYGVNFSKHQSDEELLRTVPQMLEAIFRLDHSSLKDAREPKQRLVGMCRDYALLLISFMRHKKIPARLRVGFANYFDSDLMFEDHWVAEYYDIEQDRWIRVDAQIDEIQKKYYDITFGTSDMSTNPNFLLAGEAWIKSRLGERHPEDFGYNKNWKGWHSVKGNLLHDFNCLQGLELLPWDLWTEFSTKKFSQLSQIEKQLLDEMADLTSNCNASIDEFKNLLDRFPAEYLQSIRSKLVILDVIRQSNMIDPNLLGNKFQIEDTQKQEESIISDAISTIPNQILLKGGRQNNLKDVSVAIPKLKLTVITGVSGSGKSSLAFDTIYAEGKRRYLDNLSSAARMQDQTEKPEFDSLQGLTPTIAIEQKKGSQNPRSTVGTLTGILDYLRMLYVAIGISHCPYCGKPLVKKGKNKNGCPSCNLLFSSLTTSSFNPNTHNGACHDCNGLGFMYKINPDAIIMNDKLSVLDGATHWWGKLRRKKVTGNWWVGELYAVAKHMKVDLNLPWKSLPEDFKKAILYGTGDKIYNFTYNSRGRETVISRPAAGAFSHILRLFREAKTDNNTYKQYMNEIPCPTCNQELLCIEARYTTVLGWRLPELTKMPIEKLNNWFAIIANNLPEIPKEKTKDIFPEIKIRIANLLQVGLSYLTLDRTAPTLSGGELQRVRLSSQLGSDLVGLTYILDEPSIGLHPSDHHLMIDTMKKLRDKGNTVIVVEHDKDTMLSADYIIDIGPGAGVHGGKIIASGDVTDIINNPLSLTGKYLKNTDLQPLPELPKPKQWLTLSGCTGNNLKNITVDFPLHTMCCVTGMSGSGKSTLVFETLIPALNEAINKRHIVNRNFKHLDGFEEIDGFIHMDQTPIGKSTRSTPVTYIGAFDEIRKIFASQQDAQELGLNEKYFSFNSKEGQCPTCEGQGQIKVAFQYMADHFVTCTDCKGKRYKSQVLEVTYKNKNIADILNMDVSEAKIFWTDNKEIFSKLSVLEDVGLPYIKLGQNTTTFSGGESQRLKLAKELSCKQKKHMLYILDEPTTGLHFSDIEKLIIIFKKLVTSNHTVLIIEHNTDIIRSSDWVIDIGPKGGAFGGTLVAAGRPKDLRTNTKSITGKYI</sequence>
<evidence type="ECO:0000256" key="9">
    <source>
        <dbReference type="ARBA" id="ARBA00022833"/>
    </source>
</evidence>
<evidence type="ECO:0000256" key="2">
    <source>
        <dbReference type="ARBA" id="ARBA00022490"/>
    </source>
</evidence>
<dbReference type="GO" id="GO:0006289">
    <property type="term" value="P:nucleotide-excision repair"/>
    <property type="evidence" value="ECO:0007669"/>
    <property type="project" value="InterPro"/>
</dbReference>
<evidence type="ECO:0000313" key="20">
    <source>
        <dbReference type="EMBL" id="TCO68913.1"/>
    </source>
</evidence>
<dbReference type="PROSITE" id="PS00211">
    <property type="entry name" value="ABC_TRANSPORTER_1"/>
    <property type="match status" value="2"/>
</dbReference>
<dbReference type="AlphaFoldDB" id="A0A4R2K6K7"/>
<dbReference type="GO" id="GO:0009380">
    <property type="term" value="C:excinuclease repair complex"/>
    <property type="evidence" value="ECO:0007669"/>
    <property type="project" value="InterPro"/>
</dbReference>
<evidence type="ECO:0000256" key="15">
    <source>
        <dbReference type="ARBA" id="ARBA00039316"/>
    </source>
</evidence>
<dbReference type="Pfam" id="PF01841">
    <property type="entry name" value="Transglut_core"/>
    <property type="match status" value="1"/>
</dbReference>
<dbReference type="EMBL" id="SLWV01000037">
    <property type="protein sequence ID" value="TCO68913.1"/>
    <property type="molecule type" value="Genomic_DNA"/>
</dbReference>
<dbReference type="Pfam" id="PF00005">
    <property type="entry name" value="ABC_tran"/>
    <property type="match status" value="1"/>
</dbReference>
<dbReference type="RefSeq" id="WP_132247900.1">
    <property type="nucleotide sequence ID" value="NZ_SLWV01000037.1"/>
</dbReference>
<keyword evidence="21" id="KW-1185">Reference proteome</keyword>
<keyword evidence="2" id="KW-0963">Cytoplasm</keyword>
<dbReference type="GO" id="GO:0008270">
    <property type="term" value="F:zinc ion binding"/>
    <property type="evidence" value="ECO:0007669"/>
    <property type="project" value="UniProtKB-KW"/>
</dbReference>
<evidence type="ECO:0000256" key="1">
    <source>
        <dbReference type="ARBA" id="ARBA00004496"/>
    </source>
</evidence>
<name>A0A4R2K6K7_9FIRM</name>
<dbReference type="InterPro" id="IPR002931">
    <property type="entry name" value="Transglutaminase-like"/>
</dbReference>
<dbReference type="GO" id="GO:0004518">
    <property type="term" value="F:nuclease activity"/>
    <property type="evidence" value="ECO:0007669"/>
    <property type="project" value="UniProtKB-KW"/>
</dbReference>
<evidence type="ECO:0000256" key="5">
    <source>
        <dbReference type="ARBA" id="ARBA00022741"/>
    </source>
</evidence>
<comment type="similarity">
    <text evidence="14">Belongs to the ABC transporter superfamily. UvrA family.</text>
</comment>
<dbReference type="Gene3D" id="3.10.620.30">
    <property type="match status" value="1"/>
</dbReference>
<proteinExistence type="inferred from homology"/>
<evidence type="ECO:0000256" key="13">
    <source>
        <dbReference type="ARBA" id="ARBA00023204"/>
    </source>
</evidence>
<keyword evidence="11" id="KW-0267">Excision nuclease</keyword>
<dbReference type="SUPFAM" id="SSF54001">
    <property type="entry name" value="Cysteine proteinases"/>
    <property type="match status" value="1"/>
</dbReference>
<feature type="domain" description="UvrA DNA-binding" evidence="19">
    <location>
        <begin position="504"/>
        <end position="610"/>
    </location>
</feature>
<dbReference type="InterPro" id="IPR027417">
    <property type="entry name" value="P-loop_NTPase"/>
</dbReference>
<dbReference type="Proteomes" id="UP000294919">
    <property type="component" value="Unassembled WGS sequence"/>
</dbReference>
<dbReference type="InterPro" id="IPR041552">
    <property type="entry name" value="UvrA_DNA-bd"/>
</dbReference>
<dbReference type="GO" id="GO:0016887">
    <property type="term" value="F:ATP hydrolysis activity"/>
    <property type="evidence" value="ECO:0007669"/>
    <property type="project" value="InterPro"/>
</dbReference>
<feature type="domain" description="Transglutaminase-like" evidence="18">
    <location>
        <begin position="94"/>
        <end position="155"/>
    </location>
</feature>
<dbReference type="GO" id="GO:0005524">
    <property type="term" value="F:ATP binding"/>
    <property type="evidence" value="ECO:0007669"/>
    <property type="project" value="UniProtKB-KW"/>
</dbReference>
<feature type="domain" description="ABC transporter" evidence="17">
    <location>
        <begin position="1002"/>
        <end position="1075"/>
    </location>
</feature>
<evidence type="ECO:0000256" key="6">
    <source>
        <dbReference type="ARBA" id="ARBA00022763"/>
    </source>
</evidence>